<evidence type="ECO:0000313" key="9">
    <source>
        <dbReference type="Proteomes" id="UP000184088"/>
    </source>
</evidence>
<evidence type="ECO:0000256" key="2">
    <source>
        <dbReference type="ARBA" id="ARBA00012536"/>
    </source>
</evidence>
<evidence type="ECO:0000313" key="8">
    <source>
        <dbReference type="EMBL" id="SHF29839.1"/>
    </source>
</evidence>
<reference evidence="8 9" key="1">
    <citation type="submission" date="2016-11" db="EMBL/GenBank/DDBJ databases">
        <authorList>
            <person name="Jaros S."/>
            <person name="Januszkiewicz K."/>
            <person name="Wedrychowicz H."/>
        </authorList>
    </citation>
    <scope>NUCLEOTIDE SEQUENCE [LARGE SCALE GENOMIC DNA]</scope>
    <source>
        <strain evidence="8 9">DSM 17918</strain>
    </source>
</reference>
<dbReference type="PANTHER" id="PTHR46039:SF5">
    <property type="entry name" value="SUCROSE-PHOSPHATE SYNTHASE 3-RELATED"/>
    <property type="match status" value="1"/>
</dbReference>
<dbReference type="STRING" id="1121256.SAMN02746089_01650"/>
<gene>
    <name evidence="8" type="ORF">SAMN02746089_01650</name>
</gene>
<accession>A0A1M5AHR9</accession>
<name>A0A1M5AHR9_9THEO</name>
<keyword evidence="3" id="KW-0328">Glycosyltransferase</keyword>
<dbReference type="InterPro" id="IPR001296">
    <property type="entry name" value="Glyco_trans_1"/>
</dbReference>
<evidence type="ECO:0000256" key="3">
    <source>
        <dbReference type="ARBA" id="ARBA00022676"/>
    </source>
</evidence>
<evidence type="ECO:0000259" key="6">
    <source>
        <dbReference type="Pfam" id="PF00534"/>
    </source>
</evidence>
<dbReference type="InterPro" id="IPR044161">
    <property type="entry name" value="SPS"/>
</dbReference>
<evidence type="ECO:0000256" key="4">
    <source>
        <dbReference type="ARBA" id="ARBA00022679"/>
    </source>
</evidence>
<keyword evidence="4" id="KW-0808">Transferase</keyword>
<dbReference type="Gene3D" id="3.40.50.2000">
    <property type="entry name" value="Glycogen Phosphorylase B"/>
    <property type="match status" value="2"/>
</dbReference>
<dbReference type="PANTHER" id="PTHR46039">
    <property type="entry name" value="SUCROSE-PHOSPHATE SYNTHASE 3-RELATED"/>
    <property type="match status" value="1"/>
</dbReference>
<dbReference type="RefSeq" id="WP_073343842.1">
    <property type="nucleotide sequence ID" value="NZ_FQVH01000017.1"/>
</dbReference>
<sequence>MHIAFFNPQGNFDRKDSHWTEHPDFGGQLVYVKEVAIAIAKQGHRVDIITRKIDDPDWPEFKETLDHYDGIENINIIRIPCGPASFLPKEQLWQYLNEWVDNILLYYRNEGSMPDFVTTHYGDGGIAGALFKEKTGIPFSFTAHSLGAQKMDKLKVTPVNFDEMENKYRFSKRILAERTAMLNSSIIYVSTSQEMDEQYVHPLYKGAGDVNNPEKFRVVPPGVNTKIFSACGENPEEDRVRNYVKAMFERDLDEGRRGLPAIVVSSRLDPKKNHVALVKAYAESKELQGRANLVITLRGIENAFADYSKATEEEKKILDEIMAIIRENDLMGKVSMFSINGQDQLAACYRELARRRSVFCLTAVYEPFGLAPIEAMSCGLPAVVTKYGGPSDVLYENGKRYGVLIDVFDLKDIARGLVEAFDNYEYYKKQGMHRVASKYTWDATANGYLDAIVNMDKNDFSSNVEVPYWFKNNDLEDNSISWLRKNYFGR</sequence>
<protein>
    <recommendedName>
        <fullName evidence="2">sucrose-phosphate synthase</fullName>
        <ecNumber evidence="2">2.4.1.14</ecNumber>
    </recommendedName>
</protein>
<evidence type="ECO:0000256" key="1">
    <source>
        <dbReference type="ARBA" id="ARBA00006530"/>
    </source>
</evidence>
<evidence type="ECO:0000256" key="5">
    <source>
        <dbReference type="ARBA" id="ARBA00047471"/>
    </source>
</evidence>
<comment type="catalytic activity">
    <reaction evidence="5">
        <text>beta-D-fructose 6-phosphate + UDP-alpha-D-glucose = sucrose 6(F)-phosphate + UDP + H(+)</text>
        <dbReference type="Rhea" id="RHEA:22172"/>
        <dbReference type="ChEBI" id="CHEBI:15378"/>
        <dbReference type="ChEBI" id="CHEBI:57634"/>
        <dbReference type="ChEBI" id="CHEBI:57723"/>
        <dbReference type="ChEBI" id="CHEBI:58223"/>
        <dbReference type="ChEBI" id="CHEBI:58885"/>
        <dbReference type="EC" id="2.4.1.14"/>
    </reaction>
</comment>
<dbReference type="AlphaFoldDB" id="A0A1M5AHR9"/>
<organism evidence="8 9">
    <name type="scientific">Caldanaerobius fijiensis DSM 17918</name>
    <dbReference type="NCBI Taxonomy" id="1121256"/>
    <lineage>
        <taxon>Bacteria</taxon>
        <taxon>Bacillati</taxon>
        <taxon>Bacillota</taxon>
        <taxon>Clostridia</taxon>
        <taxon>Thermoanaerobacterales</taxon>
        <taxon>Thermoanaerobacteraceae</taxon>
        <taxon>Caldanaerobius</taxon>
    </lineage>
</organism>
<dbReference type="InterPro" id="IPR000368">
    <property type="entry name" value="Sucrose_synth_GT-B1"/>
</dbReference>
<feature type="domain" description="Glycosyl transferase family 1" evidence="6">
    <location>
        <begin position="260"/>
        <end position="430"/>
    </location>
</feature>
<dbReference type="EMBL" id="FQVH01000017">
    <property type="protein sequence ID" value="SHF29839.1"/>
    <property type="molecule type" value="Genomic_DNA"/>
</dbReference>
<comment type="similarity">
    <text evidence="1">Belongs to the glycosyltransferase 1 family.</text>
</comment>
<dbReference type="Pfam" id="PF00534">
    <property type="entry name" value="Glycos_transf_1"/>
    <property type="match status" value="1"/>
</dbReference>
<keyword evidence="9" id="KW-1185">Reference proteome</keyword>
<dbReference type="Proteomes" id="UP000184088">
    <property type="component" value="Unassembled WGS sequence"/>
</dbReference>
<dbReference type="EC" id="2.4.1.14" evidence="2"/>
<dbReference type="SUPFAM" id="SSF53756">
    <property type="entry name" value="UDP-Glycosyltransferase/glycogen phosphorylase"/>
    <property type="match status" value="1"/>
</dbReference>
<evidence type="ECO:0000259" key="7">
    <source>
        <dbReference type="Pfam" id="PF00862"/>
    </source>
</evidence>
<dbReference type="GO" id="GO:0046524">
    <property type="term" value="F:sucrose-phosphate synthase activity"/>
    <property type="evidence" value="ECO:0007669"/>
    <property type="project" value="UniProtKB-EC"/>
</dbReference>
<dbReference type="Pfam" id="PF00862">
    <property type="entry name" value="GT-B_Sucrose_synth"/>
    <property type="match status" value="1"/>
</dbReference>
<proteinExistence type="inferred from homology"/>
<feature type="domain" description="Sucrose synthase first GT-B" evidence="7">
    <location>
        <begin position="3"/>
        <end position="196"/>
    </location>
</feature>